<comment type="caution">
    <text evidence="1">The sequence shown here is derived from an EMBL/GenBank/DDBJ whole genome shotgun (WGS) entry which is preliminary data.</text>
</comment>
<accession>A0A0D1LHX7</accession>
<dbReference type="AlphaFoldDB" id="A0A0D1LHX7"/>
<dbReference type="RefSeq" id="WP_043710057.1">
    <property type="nucleotide sequence ID" value="NZ_JALOCT010000031.1"/>
</dbReference>
<proteinExistence type="predicted"/>
<dbReference type="eggNOG" id="COG3666">
    <property type="taxonomic scope" value="Bacteria"/>
</dbReference>
<sequence>MEQIILEMFTKLREQLVAAGVIDNVLFIDGTKILANANKYSFVWRKNTLRFSELNKAKAVALLEGIKAS</sequence>
<dbReference type="EMBL" id="JWHU01000027">
    <property type="protein sequence ID" value="KIU20055.1"/>
    <property type="molecule type" value="Genomic_DNA"/>
</dbReference>
<gene>
    <name evidence="1" type="ORF">QX99_01447</name>
</gene>
<reference evidence="1" key="1">
    <citation type="journal article" date="2015" name="Microbiology (Mosc.)">
        <title>Genomics of the Weissella cibaria species with an examination of its metabolic traits.</title>
        <authorList>
            <person name="Lynch K.M."/>
            <person name="Lucid A."/>
            <person name="Arendt E.K."/>
            <person name="Sleator R.D."/>
            <person name="Lucey B."/>
            <person name="Coffey A."/>
        </authorList>
    </citation>
    <scope>NUCLEOTIDE SEQUENCE [LARGE SCALE GENOMIC DNA]</scope>
    <source>
        <strain evidence="1">MG1</strain>
    </source>
</reference>
<dbReference type="Proteomes" id="UP000032287">
    <property type="component" value="Unassembled WGS sequence"/>
</dbReference>
<protein>
    <recommendedName>
        <fullName evidence="3">Transposase</fullName>
    </recommendedName>
</protein>
<evidence type="ECO:0000313" key="1">
    <source>
        <dbReference type="EMBL" id="KIU20055.1"/>
    </source>
</evidence>
<evidence type="ECO:0008006" key="3">
    <source>
        <dbReference type="Google" id="ProtNLM"/>
    </source>
</evidence>
<dbReference type="STRING" id="137591.AO080_09425"/>
<dbReference type="PATRIC" id="fig|137591.25.peg.1413"/>
<name>A0A0D1LHX7_9LACO</name>
<keyword evidence="2" id="KW-1185">Reference proteome</keyword>
<evidence type="ECO:0000313" key="2">
    <source>
        <dbReference type="Proteomes" id="UP000032287"/>
    </source>
</evidence>
<organism evidence="1 2">
    <name type="scientific">Weissella cibaria</name>
    <dbReference type="NCBI Taxonomy" id="137591"/>
    <lineage>
        <taxon>Bacteria</taxon>
        <taxon>Bacillati</taxon>
        <taxon>Bacillota</taxon>
        <taxon>Bacilli</taxon>
        <taxon>Lactobacillales</taxon>
        <taxon>Lactobacillaceae</taxon>
        <taxon>Weissella</taxon>
    </lineage>
</organism>